<feature type="domain" description="Myb-like" evidence="2">
    <location>
        <begin position="122"/>
        <end position="168"/>
    </location>
</feature>
<dbReference type="Proteomes" id="UP000780801">
    <property type="component" value="Unassembled WGS sequence"/>
</dbReference>
<evidence type="ECO:0000259" key="2">
    <source>
        <dbReference type="PROSITE" id="PS50090"/>
    </source>
</evidence>
<comment type="caution">
    <text evidence="3">The sequence shown here is derived from an EMBL/GenBank/DDBJ whole genome shotgun (WGS) entry which is preliminary data.</text>
</comment>
<accession>A0A9P6KDS2</accession>
<dbReference type="InterPro" id="IPR050560">
    <property type="entry name" value="MYB_TF"/>
</dbReference>
<evidence type="ECO:0000256" key="1">
    <source>
        <dbReference type="SAM" id="MobiDB-lite"/>
    </source>
</evidence>
<feature type="compositionally biased region" description="Low complexity" evidence="1">
    <location>
        <begin position="377"/>
        <end position="404"/>
    </location>
</feature>
<feature type="compositionally biased region" description="Acidic residues" evidence="1">
    <location>
        <begin position="277"/>
        <end position="290"/>
    </location>
</feature>
<dbReference type="CDD" id="cd00167">
    <property type="entry name" value="SANT"/>
    <property type="match status" value="1"/>
</dbReference>
<proteinExistence type="predicted"/>
<organism evidence="3 4">
    <name type="scientific">Lunasporangiospora selenospora</name>
    <dbReference type="NCBI Taxonomy" id="979761"/>
    <lineage>
        <taxon>Eukaryota</taxon>
        <taxon>Fungi</taxon>
        <taxon>Fungi incertae sedis</taxon>
        <taxon>Mucoromycota</taxon>
        <taxon>Mortierellomycotina</taxon>
        <taxon>Mortierellomycetes</taxon>
        <taxon>Mortierellales</taxon>
        <taxon>Mortierellaceae</taxon>
        <taxon>Lunasporangiospora</taxon>
    </lineage>
</organism>
<dbReference type="InterPro" id="IPR009057">
    <property type="entry name" value="Homeodomain-like_sf"/>
</dbReference>
<dbReference type="GO" id="GO:0000981">
    <property type="term" value="F:DNA-binding transcription factor activity, RNA polymerase II-specific"/>
    <property type="evidence" value="ECO:0007669"/>
    <property type="project" value="TreeGrafter"/>
</dbReference>
<feature type="compositionally biased region" description="Low complexity" evidence="1">
    <location>
        <begin position="340"/>
        <end position="352"/>
    </location>
</feature>
<evidence type="ECO:0000313" key="4">
    <source>
        <dbReference type="Proteomes" id="UP000780801"/>
    </source>
</evidence>
<feature type="region of interest" description="Disordered" evidence="1">
    <location>
        <begin position="336"/>
        <end position="404"/>
    </location>
</feature>
<dbReference type="SMART" id="SM00717">
    <property type="entry name" value="SANT"/>
    <property type="match status" value="5"/>
</dbReference>
<dbReference type="OrthoDB" id="2350934at2759"/>
<dbReference type="AlphaFoldDB" id="A0A9P6KDS2"/>
<gene>
    <name evidence="3" type="ORF">BGW38_001896</name>
</gene>
<dbReference type="Gene3D" id="1.10.10.60">
    <property type="entry name" value="Homeodomain-like"/>
    <property type="match status" value="2"/>
</dbReference>
<feature type="domain" description="Myb-like" evidence="2">
    <location>
        <begin position="226"/>
        <end position="272"/>
    </location>
</feature>
<reference evidence="3" key="1">
    <citation type="journal article" date="2020" name="Fungal Divers.">
        <title>Resolving the Mortierellaceae phylogeny through synthesis of multi-gene phylogenetics and phylogenomics.</title>
        <authorList>
            <person name="Vandepol N."/>
            <person name="Liber J."/>
            <person name="Desiro A."/>
            <person name="Na H."/>
            <person name="Kennedy M."/>
            <person name="Barry K."/>
            <person name="Grigoriev I.V."/>
            <person name="Miller A.N."/>
            <person name="O'Donnell K."/>
            <person name="Stajich J.E."/>
            <person name="Bonito G."/>
        </authorList>
    </citation>
    <scope>NUCLEOTIDE SEQUENCE</scope>
    <source>
        <strain evidence="3">KOD1015</strain>
    </source>
</reference>
<feature type="domain" description="Myb-like" evidence="2">
    <location>
        <begin position="19"/>
        <end position="60"/>
    </location>
</feature>
<dbReference type="Pfam" id="PF00249">
    <property type="entry name" value="Myb_DNA-binding"/>
    <property type="match status" value="1"/>
</dbReference>
<feature type="region of interest" description="Disordered" evidence="1">
    <location>
        <begin position="272"/>
        <end position="294"/>
    </location>
</feature>
<dbReference type="GO" id="GO:0005634">
    <property type="term" value="C:nucleus"/>
    <property type="evidence" value="ECO:0007669"/>
    <property type="project" value="TreeGrafter"/>
</dbReference>
<dbReference type="PANTHER" id="PTHR45614">
    <property type="entry name" value="MYB PROTEIN-RELATED"/>
    <property type="match status" value="1"/>
</dbReference>
<keyword evidence="4" id="KW-1185">Reference proteome</keyword>
<feature type="non-terminal residue" evidence="3">
    <location>
        <position position="1"/>
    </location>
</feature>
<protein>
    <recommendedName>
        <fullName evidence="2">Myb-like domain-containing protein</fullName>
    </recommendedName>
</protein>
<name>A0A9P6KDS2_9FUNG</name>
<sequence>APVASTKSRRSRTLTCGQKWTPEIDQQIIELRANNRTWEYISLATGRSTTACSDRFYTALDPTLRDWTPAMFTRLNQMVEEGKSWKFISESLGKRSITCQHQWRKLGNGTNLAQGLSWTGARLKWTRDEIDQFWKAWLECGGKDWREISKGVRTRNSRECRENFKALVLNAVQEAPGWVKVESVNYVSGTNRTAKAKLKAQLEEKAILGKFGSLGASNSSFLEAHPWTEKEHALLLKAVENHGLFSAWDKIRDEVKPGLPEDAVQSEYYKMTGMGDESNDDEQDKEDEDEIRLTKKRNKVSNEVMNFEWSGQEVDQLKAILSRYSHLPIWKEEAEKSGITTNTSTTESEFSNLFKRKSDEDISESEDGIEVAENHETSISSSNNTSSGEGDNEQNSEPNSESNPWTKLRLFRLKRLVRQQQRQRKLTGGTIDWPWVAEHIGPGFDENMCISQWQSIPAKPTNALPSEPRGWDVSDIKALGEGISVYGKSWVLIQRHLLPDRSTDSIRRKVTNIIGKRDHLVENAKEKAQVMNNSNSDVDQEELVKLFLEKDPTYVLANHLTAMYEKFQKSGNAGKKYRSKKKKEE</sequence>
<dbReference type="SUPFAM" id="SSF46689">
    <property type="entry name" value="Homeodomain-like"/>
    <property type="match status" value="3"/>
</dbReference>
<evidence type="ECO:0000313" key="3">
    <source>
        <dbReference type="EMBL" id="KAF9581186.1"/>
    </source>
</evidence>
<dbReference type="EMBL" id="JAABOA010001625">
    <property type="protein sequence ID" value="KAF9581186.1"/>
    <property type="molecule type" value="Genomic_DNA"/>
</dbReference>
<dbReference type="PROSITE" id="PS50090">
    <property type="entry name" value="MYB_LIKE"/>
    <property type="match status" value="3"/>
</dbReference>
<dbReference type="InterPro" id="IPR001005">
    <property type="entry name" value="SANT/Myb"/>
</dbReference>
<feature type="compositionally biased region" description="Acidic residues" evidence="1">
    <location>
        <begin position="361"/>
        <end position="370"/>
    </location>
</feature>
<dbReference type="GO" id="GO:0000978">
    <property type="term" value="F:RNA polymerase II cis-regulatory region sequence-specific DNA binding"/>
    <property type="evidence" value="ECO:0007669"/>
    <property type="project" value="TreeGrafter"/>
</dbReference>